<keyword evidence="1" id="KW-1133">Transmembrane helix</keyword>
<evidence type="ECO:0000256" key="1">
    <source>
        <dbReference type="SAM" id="Phobius"/>
    </source>
</evidence>
<comment type="caution">
    <text evidence="2">The sequence shown here is derived from an EMBL/GenBank/DDBJ whole genome shotgun (WGS) entry which is preliminary data.</text>
</comment>
<dbReference type="Proteomes" id="UP000533269">
    <property type="component" value="Unassembled WGS sequence"/>
</dbReference>
<dbReference type="EMBL" id="JACHVY010000005">
    <property type="protein sequence ID" value="MBB2903122.1"/>
    <property type="molecule type" value="Genomic_DNA"/>
</dbReference>
<evidence type="ECO:0000313" key="3">
    <source>
        <dbReference type="Proteomes" id="UP000533269"/>
    </source>
</evidence>
<evidence type="ECO:0000313" key="2">
    <source>
        <dbReference type="EMBL" id="MBB2903122.1"/>
    </source>
</evidence>
<sequence>MSTEQAQKASPDKQGRFSFVSCIGAVFMFLAVVLLVKAGTTRDVVGSCIVLVVGADLMLPRGEQSGRVVQVARTVLLVVGLTLVAVEIAVL</sequence>
<organism evidence="2 3">
    <name type="scientific">Kineococcus radiotolerans</name>
    <dbReference type="NCBI Taxonomy" id="131568"/>
    <lineage>
        <taxon>Bacteria</taxon>
        <taxon>Bacillati</taxon>
        <taxon>Actinomycetota</taxon>
        <taxon>Actinomycetes</taxon>
        <taxon>Kineosporiales</taxon>
        <taxon>Kineosporiaceae</taxon>
        <taxon>Kineococcus</taxon>
    </lineage>
</organism>
<feature type="transmembrane region" description="Helical" evidence="1">
    <location>
        <begin position="17"/>
        <end position="38"/>
    </location>
</feature>
<name>A0A7W4XZ12_KINRA</name>
<proteinExistence type="predicted"/>
<protein>
    <submittedName>
        <fullName evidence="2">Uncharacterized protein</fullName>
    </submittedName>
</protein>
<reference evidence="2 3" key="1">
    <citation type="submission" date="2020-08" db="EMBL/GenBank/DDBJ databases">
        <title>The Agave Microbiome: Exploring the role of microbial communities in plant adaptations to desert environments.</title>
        <authorList>
            <person name="Partida-Martinez L.P."/>
        </authorList>
    </citation>
    <scope>NUCLEOTIDE SEQUENCE [LARGE SCALE GENOMIC DNA]</scope>
    <source>
        <strain evidence="2 3">AS2.23</strain>
    </source>
</reference>
<accession>A0A7W4XZ12</accession>
<feature type="transmembrane region" description="Helical" evidence="1">
    <location>
        <begin position="71"/>
        <end position="90"/>
    </location>
</feature>
<keyword evidence="1" id="KW-0812">Transmembrane</keyword>
<dbReference type="RefSeq" id="WP_183392755.1">
    <property type="nucleotide sequence ID" value="NZ_JACHVY010000005.1"/>
</dbReference>
<gene>
    <name evidence="2" type="ORF">FHR75_003964</name>
</gene>
<reference evidence="2 3" key="2">
    <citation type="submission" date="2020-08" db="EMBL/GenBank/DDBJ databases">
        <authorList>
            <person name="Partida-Martinez L."/>
            <person name="Huntemann M."/>
            <person name="Clum A."/>
            <person name="Wang J."/>
            <person name="Palaniappan K."/>
            <person name="Ritter S."/>
            <person name="Chen I.-M."/>
            <person name="Stamatis D."/>
            <person name="Reddy T."/>
            <person name="O'Malley R."/>
            <person name="Daum C."/>
            <person name="Shapiro N."/>
            <person name="Ivanova N."/>
            <person name="Kyrpides N."/>
            <person name="Woyke T."/>
        </authorList>
    </citation>
    <scope>NUCLEOTIDE SEQUENCE [LARGE SCALE GENOMIC DNA]</scope>
    <source>
        <strain evidence="2 3">AS2.23</strain>
    </source>
</reference>
<dbReference type="AlphaFoldDB" id="A0A7W4XZ12"/>
<keyword evidence="1" id="KW-0472">Membrane</keyword>